<dbReference type="RefSeq" id="WP_129002545.1">
    <property type="nucleotide sequence ID" value="NZ_SDHZ01000001.1"/>
</dbReference>
<evidence type="ECO:0000259" key="6">
    <source>
        <dbReference type="Pfam" id="PF07980"/>
    </source>
</evidence>
<comment type="similarity">
    <text evidence="2">Belongs to the SusD family.</text>
</comment>
<dbReference type="Gene3D" id="1.25.40.390">
    <property type="match status" value="2"/>
</dbReference>
<dbReference type="AlphaFoldDB" id="A0A4V1MAR5"/>
<evidence type="ECO:0000259" key="7">
    <source>
        <dbReference type="Pfam" id="PF14322"/>
    </source>
</evidence>
<dbReference type="PROSITE" id="PS51257">
    <property type="entry name" value="PROKAR_LIPOPROTEIN"/>
    <property type="match status" value="1"/>
</dbReference>
<keyword evidence="5" id="KW-0998">Cell outer membrane</keyword>
<evidence type="ECO:0000313" key="9">
    <source>
        <dbReference type="Proteomes" id="UP000290545"/>
    </source>
</evidence>
<dbReference type="Pfam" id="PF07980">
    <property type="entry name" value="SusD_RagB"/>
    <property type="match status" value="1"/>
</dbReference>
<evidence type="ECO:0000256" key="3">
    <source>
        <dbReference type="ARBA" id="ARBA00022729"/>
    </source>
</evidence>
<feature type="domain" description="RagB/SusD" evidence="6">
    <location>
        <begin position="343"/>
        <end position="461"/>
    </location>
</feature>
<evidence type="ECO:0000256" key="5">
    <source>
        <dbReference type="ARBA" id="ARBA00023237"/>
    </source>
</evidence>
<gene>
    <name evidence="8" type="ORF">ESB13_08355</name>
</gene>
<reference evidence="8 9" key="1">
    <citation type="submission" date="2019-01" db="EMBL/GenBank/DDBJ databases">
        <title>Filimonas sp. strain TTM-71.</title>
        <authorList>
            <person name="Chen W.-M."/>
        </authorList>
    </citation>
    <scope>NUCLEOTIDE SEQUENCE [LARGE SCALE GENOMIC DNA]</scope>
    <source>
        <strain evidence="8 9">TTM-71</strain>
    </source>
</reference>
<evidence type="ECO:0000256" key="4">
    <source>
        <dbReference type="ARBA" id="ARBA00023136"/>
    </source>
</evidence>
<accession>A0A4V1MAR5</accession>
<comment type="caution">
    <text evidence="8">The sequence shown here is derived from an EMBL/GenBank/DDBJ whole genome shotgun (WGS) entry which is preliminary data.</text>
</comment>
<feature type="domain" description="SusD-like N-terminal" evidence="7">
    <location>
        <begin position="89"/>
        <end position="228"/>
    </location>
</feature>
<dbReference type="Proteomes" id="UP000290545">
    <property type="component" value="Unassembled WGS sequence"/>
</dbReference>
<evidence type="ECO:0000256" key="1">
    <source>
        <dbReference type="ARBA" id="ARBA00004442"/>
    </source>
</evidence>
<protein>
    <submittedName>
        <fullName evidence="8">RagB/SusD family nutrient uptake outer membrane protein</fullName>
    </submittedName>
</protein>
<evidence type="ECO:0000256" key="2">
    <source>
        <dbReference type="ARBA" id="ARBA00006275"/>
    </source>
</evidence>
<dbReference type="Pfam" id="PF14322">
    <property type="entry name" value="SusD-like_3"/>
    <property type="match status" value="1"/>
</dbReference>
<dbReference type="GO" id="GO:0009279">
    <property type="term" value="C:cell outer membrane"/>
    <property type="evidence" value="ECO:0007669"/>
    <property type="project" value="UniProtKB-SubCell"/>
</dbReference>
<dbReference type="InterPro" id="IPR011990">
    <property type="entry name" value="TPR-like_helical_dom_sf"/>
</dbReference>
<dbReference type="OrthoDB" id="697229at2"/>
<sequence>MNRYIKLFIGTLTIASLVSCRKYVEDVPIQGQRVLVYTDDYRLLMNNSSAFEIAFGQAPAISCDDLDVTAENLQTRITQNVIQRAMYSWTKPFYVDQNSDYDWNSLYSGIYLFNTVINGVLDSKAGSIETKNVILGEALVHRAFANFMLVNLYAKQYDAATADKDLGIPVRLTTALEGSLARSTVKVTYEQILADIRRAIPLFPNTAPSTKFRPGKAAAYALLTKVYLNMRDFAAAKSFADSTLALSGALYDYNTVAGTTPQTFPSQYSESQVILRKIPRAYLTPYQLSQSLLDLLGTKDLRYVYFARSGTLLNPAFTGVGFWNRQNYAGYPDAPAIGLTVNETWLIKAECLARDGKTNDAVTMLNTLRKLRFRPQDYADVTAANAQEALKLIVDERRREFFGTGLRWFDQRRLNKDALFAQTKKRVFNGTTYTLEPNSNGYVFPMANILIVQNPEIEQNP</sequence>
<keyword evidence="4" id="KW-0472">Membrane</keyword>
<evidence type="ECO:0000313" key="8">
    <source>
        <dbReference type="EMBL" id="RXK86796.1"/>
    </source>
</evidence>
<dbReference type="InterPro" id="IPR033985">
    <property type="entry name" value="SusD-like_N"/>
</dbReference>
<dbReference type="EMBL" id="SDHZ01000001">
    <property type="protein sequence ID" value="RXK86796.1"/>
    <property type="molecule type" value="Genomic_DNA"/>
</dbReference>
<comment type="subcellular location">
    <subcellularLocation>
        <location evidence="1">Cell outer membrane</location>
    </subcellularLocation>
</comment>
<dbReference type="SUPFAM" id="SSF48452">
    <property type="entry name" value="TPR-like"/>
    <property type="match status" value="1"/>
</dbReference>
<keyword evidence="3" id="KW-0732">Signal</keyword>
<name>A0A4V1MAR5_9BACT</name>
<proteinExistence type="inferred from homology"/>
<keyword evidence="9" id="KW-1185">Reference proteome</keyword>
<organism evidence="8 9">
    <name type="scientific">Filimonas effusa</name>
    <dbReference type="NCBI Taxonomy" id="2508721"/>
    <lineage>
        <taxon>Bacteria</taxon>
        <taxon>Pseudomonadati</taxon>
        <taxon>Bacteroidota</taxon>
        <taxon>Chitinophagia</taxon>
        <taxon>Chitinophagales</taxon>
        <taxon>Chitinophagaceae</taxon>
        <taxon>Filimonas</taxon>
    </lineage>
</organism>
<dbReference type="InterPro" id="IPR012944">
    <property type="entry name" value="SusD_RagB_dom"/>
</dbReference>